<dbReference type="AlphaFoldDB" id="A0A538T3B7"/>
<accession>A0A538T3B7</accession>
<sequence length="80" mass="9109">MNTIVKIPERPPDPPRGVPVYPPVVYVEPTWEYKCLARALPDKEEPDEAELDPLGADGWELVGVTTAGATQRFYFKRLRR</sequence>
<evidence type="ECO:0008006" key="3">
    <source>
        <dbReference type="Google" id="ProtNLM"/>
    </source>
</evidence>
<name>A0A538T3B7_UNCEI</name>
<evidence type="ECO:0000313" key="2">
    <source>
        <dbReference type="Proteomes" id="UP000316852"/>
    </source>
</evidence>
<organism evidence="1 2">
    <name type="scientific">Eiseniibacteriota bacterium</name>
    <dbReference type="NCBI Taxonomy" id="2212470"/>
    <lineage>
        <taxon>Bacteria</taxon>
        <taxon>Candidatus Eiseniibacteriota</taxon>
    </lineage>
</organism>
<proteinExistence type="predicted"/>
<dbReference type="Proteomes" id="UP000316852">
    <property type="component" value="Unassembled WGS sequence"/>
</dbReference>
<evidence type="ECO:0000313" key="1">
    <source>
        <dbReference type="EMBL" id="TMQ58127.1"/>
    </source>
</evidence>
<protein>
    <recommendedName>
        <fullName evidence="3">DUF4177 domain-containing protein</fullName>
    </recommendedName>
</protein>
<gene>
    <name evidence="1" type="ORF">E6K76_08615</name>
</gene>
<dbReference type="EMBL" id="VBOW01000040">
    <property type="protein sequence ID" value="TMQ58127.1"/>
    <property type="molecule type" value="Genomic_DNA"/>
</dbReference>
<reference evidence="1 2" key="1">
    <citation type="journal article" date="2019" name="Nat. Microbiol.">
        <title>Mediterranean grassland soil C-N compound turnover is dependent on rainfall and depth, and is mediated by genomically divergent microorganisms.</title>
        <authorList>
            <person name="Diamond S."/>
            <person name="Andeer P.F."/>
            <person name="Li Z."/>
            <person name="Crits-Christoph A."/>
            <person name="Burstein D."/>
            <person name="Anantharaman K."/>
            <person name="Lane K.R."/>
            <person name="Thomas B.C."/>
            <person name="Pan C."/>
            <person name="Northen T.R."/>
            <person name="Banfield J.F."/>
        </authorList>
    </citation>
    <scope>NUCLEOTIDE SEQUENCE [LARGE SCALE GENOMIC DNA]</scope>
    <source>
        <strain evidence="1">WS_6</strain>
    </source>
</reference>
<comment type="caution">
    <text evidence="1">The sequence shown here is derived from an EMBL/GenBank/DDBJ whole genome shotgun (WGS) entry which is preliminary data.</text>
</comment>